<feature type="transmembrane region" description="Helical" evidence="7">
    <location>
        <begin position="211"/>
        <end position="228"/>
    </location>
</feature>
<dbReference type="Pfam" id="PF00076">
    <property type="entry name" value="RRM_1"/>
    <property type="match status" value="1"/>
</dbReference>
<dbReference type="Proteomes" id="UP000053555">
    <property type="component" value="Unassembled WGS sequence"/>
</dbReference>
<dbReference type="FunFam" id="3.30.70.330:FF:000884">
    <property type="entry name" value="Nucleotide/nucleic acid binding protein"/>
    <property type="match status" value="1"/>
</dbReference>
<dbReference type="SUPFAM" id="SSF54928">
    <property type="entry name" value="RNA-binding domain, RBD"/>
    <property type="match status" value="1"/>
</dbReference>
<evidence type="ECO:0000256" key="6">
    <source>
        <dbReference type="PROSITE-ProRule" id="PRU00176"/>
    </source>
</evidence>
<organism evidence="9">
    <name type="scientific">Glycine soja</name>
    <name type="common">Wild soybean</name>
    <dbReference type="NCBI Taxonomy" id="3848"/>
    <lineage>
        <taxon>Eukaryota</taxon>
        <taxon>Viridiplantae</taxon>
        <taxon>Streptophyta</taxon>
        <taxon>Embryophyta</taxon>
        <taxon>Tracheophyta</taxon>
        <taxon>Spermatophyta</taxon>
        <taxon>Magnoliopsida</taxon>
        <taxon>eudicotyledons</taxon>
        <taxon>Gunneridae</taxon>
        <taxon>Pentapetalae</taxon>
        <taxon>rosids</taxon>
        <taxon>fabids</taxon>
        <taxon>Fabales</taxon>
        <taxon>Fabaceae</taxon>
        <taxon>Papilionoideae</taxon>
        <taxon>50 kb inversion clade</taxon>
        <taxon>NPAAA clade</taxon>
        <taxon>indigoferoid/millettioid clade</taxon>
        <taxon>Phaseoleae</taxon>
        <taxon>Glycine</taxon>
        <taxon>Glycine subgen. Soja</taxon>
    </lineage>
</organism>
<evidence type="ECO:0000256" key="2">
    <source>
        <dbReference type="ARBA" id="ARBA00022448"/>
    </source>
</evidence>
<dbReference type="EMBL" id="KN647275">
    <property type="protein sequence ID" value="KHN37153.1"/>
    <property type="molecule type" value="Genomic_DNA"/>
</dbReference>
<keyword evidence="5 7" id="KW-0472">Membrane</keyword>
<dbReference type="InterPro" id="IPR034423">
    <property type="entry name" value="RBM19_RRM5"/>
</dbReference>
<protein>
    <recommendedName>
        <fullName evidence="7">Probable purine permease</fullName>
    </recommendedName>
</protein>
<dbReference type="InterPro" id="IPR030182">
    <property type="entry name" value="PUP_plant"/>
</dbReference>
<feature type="transmembrane region" description="Helical" evidence="7">
    <location>
        <begin position="31"/>
        <end position="51"/>
    </location>
</feature>
<dbReference type="AlphaFoldDB" id="A0A0B2RXJ4"/>
<keyword evidence="2 7" id="KW-0813">Transport</keyword>
<evidence type="ECO:0000256" key="4">
    <source>
        <dbReference type="ARBA" id="ARBA00022989"/>
    </source>
</evidence>
<gene>
    <name evidence="9" type="ORF">glysoja_038773</name>
</gene>
<keyword evidence="4 7" id="KW-1133">Transmembrane helix</keyword>
<keyword evidence="6" id="KW-0694">RNA-binding</keyword>
<dbReference type="GO" id="GO:0003723">
    <property type="term" value="F:RNA binding"/>
    <property type="evidence" value="ECO:0007669"/>
    <property type="project" value="UniProtKB-UniRule"/>
</dbReference>
<dbReference type="Gene3D" id="3.30.70.330">
    <property type="match status" value="2"/>
</dbReference>
<feature type="domain" description="RRM" evidence="8">
    <location>
        <begin position="239"/>
        <end position="337"/>
    </location>
</feature>
<evidence type="ECO:0000256" key="7">
    <source>
        <dbReference type="RuleBase" id="RU368015"/>
    </source>
</evidence>
<dbReference type="InterPro" id="IPR000504">
    <property type="entry name" value="RRM_dom"/>
</dbReference>
<dbReference type="GO" id="GO:0005345">
    <property type="term" value="F:purine nucleobase transmembrane transporter activity"/>
    <property type="evidence" value="ECO:0007669"/>
    <property type="project" value="UniProtKB-UniRule"/>
</dbReference>
<feature type="transmembrane region" description="Helical" evidence="7">
    <location>
        <begin position="133"/>
        <end position="154"/>
    </location>
</feature>
<sequence length="390" mass="43919">MLSFIYVSIGLLVALDRYLYSVGLWYLPVSTYSLICSSQLAFNAFFSYFLNSLKFTPYIINSLVLLTISSTLLVFQNESSLDDDDSDSIKISKKKYVIGFICTIGAFAGYGLWLSITQLVFKKVIKRETFKVVLDMISYPSLVATLVTLVRLFASGEWSGLKDEMKGLYYWLLGAYSCEVSSLFSNAISALGVSIVPMLAVLFFHDKMDGIKGISMVLAIWGIVSYVYQQYFDDISYARSLFIKNLNFKTMDESLRKHLTEHMKKGSILSVKVKKHLKNGKNVSMGFGFVEFDSPETATNVCKDLQGPVLDSHALILQPCNVKNDGQKQMTIEKDRSLTKLLIKNVAFEATEMDLRQSTYKYDLCDQAKLPVAIHSTQFKGLMMSFCSSK</sequence>
<evidence type="ECO:0000256" key="5">
    <source>
        <dbReference type="ARBA" id="ARBA00023136"/>
    </source>
</evidence>
<evidence type="ECO:0000313" key="9">
    <source>
        <dbReference type="EMBL" id="KHN37153.1"/>
    </source>
</evidence>
<comment type="similarity">
    <text evidence="1 7">Belongs to the purine permeases (TC 2.A.7.14) family.</text>
</comment>
<feature type="transmembrane region" description="Helical" evidence="7">
    <location>
        <begin position="58"/>
        <end position="76"/>
    </location>
</feature>
<accession>A0A0B2RXJ4</accession>
<reference evidence="9" key="1">
    <citation type="submission" date="2014-07" db="EMBL/GenBank/DDBJ databases">
        <title>Identification of a novel salt tolerance gene in wild soybean by whole-genome sequencing.</title>
        <authorList>
            <person name="Lam H.-M."/>
            <person name="Qi X."/>
            <person name="Li M.-W."/>
            <person name="Liu X."/>
            <person name="Xie M."/>
            <person name="Ni M."/>
            <person name="Xu X."/>
        </authorList>
    </citation>
    <scope>NUCLEOTIDE SEQUENCE [LARGE SCALE GENOMIC DNA]</scope>
    <source>
        <tissue evidence="9">Root</tissue>
    </source>
</reference>
<comment type="caution">
    <text evidence="7">Lacks conserved residue(s) required for the propagation of feature annotation.</text>
</comment>
<dbReference type="PANTHER" id="PTHR31376">
    <property type="entry name" value="OS09G0467300 PROTEIN-RELATED"/>
    <property type="match status" value="1"/>
</dbReference>
<dbReference type="PROSITE" id="PS50102">
    <property type="entry name" value="RRM"/>
    <property type="match status" value="1"/>
</dbReference>
<name>A0A0B2RXJ4_GLYSO</name>
<proteinExistence type="inferred from homology"/>
<evidence type="ECO:0000256" key="1">
    <source>
        <dbReference type="ARBA" id="ARBA00006213"/>
    </source>
</evidence>
<dbReference type="CDD" id="cd12318">
    <property type="entry name" value="RRM5_RBM19_like"/>
    <property type="match status" value="1"/>
</dbReference>
<evidence type="ECO:0000259" key="8">
    <source>
        <dbReference type="PROSITE" id="PS50102"/>
    </source>
</evidence>
<feature type="transmembrane region" description="Helical" evidence="7">
    <location>
        <begin position="183"/>
        <end position="204"/>
    </location>
</feature>
<dbReference type="InterPro" id="IPR012677">
    <property type="entry name" value="Nucleotide-bd_a/b_plait_sf"/>
</dbReference>
<keyword evidence="3 7" id="KW-0812">Transmembrane</keyword>
<feature type="transmembrane region" description="Helical" evidence="7">
    <location>
        <begin position="96"/>
        <end position="121"/>
    </location>
</feature>
<dbReference type="PANTHER" id="PTHR31376:SF17">
    <property type="entry name" value="PURINE PERMEASE 21-RELATED"/>
    <property type="match status" value="1"/>
</dbReference>
<dbReference type="SMART" id="SM00360">
    <property type="entry name" value="RRM"/>
    <property type="match status" value="1"/>
</dbReference>
<dbReference type="Pfam" id="PF16913">
    <property type="entry name" value="PUNUT"/>
    <property type="match status" value="2"/>
</dbReference>
<dbReference type="GO" id="GO:0015211">
    <property type="term" value="F:purine nucleoside transmembrane transporter activity"/>
    <property type="evidence" value="ECO:0007669"/>
    <property type="project" value="UniProtKB-UniRule"/>
</dbReference>
<evidence type="ECO:0000256" key="3">
    <source>
        <dbReference type="ARBA" id="ARBA00022692"/>
    </source>
</evidence>
<dbReference type="GO" id="GO:0016020">
    <property type="term" value="C:membrane"/>
    <property type="evidence" value="ECO:0007669"/>
    <property type="project" value="UniProtKB-SubCell"/>
</dbReference>
<dbReference type="InterPro" id="IPR035979">
    <property type="entry name" value="RBD_domain_sf"/>
</dbReference>
<comment type="subcellular location">
    <subcellularLocation>
        <location evidence="7">Membrane</location>
        <topology evidence="7">Multi-pass membrane protein</topology>
    </subcellularLocation>
</comment>